<dbReference type="Proteomes" id="UP000501325">
    <property type="component" value="Chromosome"/>
</dbReference>
<feature type="transmembrane region" description="Helical" evidence="1">
    <location>
        <begin position="168"/>
        <end position="194"/>
    </location>
</feature>
<dbReference type="Pfam" id="PF05656">
    <property type="entry name" value="DUF805"/>
    <property type="match status" value="1"/>
</dbReference>
<accession>A0AB37E473</accession>
<protein>
    <submittedName>
        <fullName evidence="2">DUF805 domain-containing protein</fullName>
    </submittedName>
</protein>
<dbReference type="InterPro" id="IPR008523">
    <property type="entry name" value="DUF805"/>
</dbReference>
<keyword evidence="1" id="KW-0812">Transmembrane</keyword>
<dbReference type="PANTHER" id="PTHR34980:SF2">
    <property type="entry name" value="INNER MEMBRANE PROTEIN YHAH-RELATED"/>
    <property type="match status" value="1"/>
</dbReference>
<reference evidence="2 3" key="1">
    <citation type="submission" date="2020-01" db="EMBL/GenBank/DDBJ databases">
        <authorList>
            <person name="Wang S."/>
        </authorList>
    </citation>
    <scope>NUCLEOTIDE SEQUENCE [LARGE SCALE GENOMIC DNA]</scope>
    <source>
        <strain evidence="2 3">D151-2-6</strain>
    </source>
</reference>
<proteinExistence type="predicted"/>
<gene>
    <name evidence="2" type="ORF">GYM46_04010</name>
</gene>
<evidence type="ECO:0000313" key="2">
    <source>
        <dbReference type="EMBL" id="QIH72201.1"/>
    </source>
</evidence>
<keyword evidence="1" id="KW-1133">Transmembrane helix</keyword>
<dbReference type="PANTHER" id="PTHR34980">
    <property type="entry name" value="INNER MEMBRANE PROTEIN-RELATED-RELATED"/>
    <property type="match status" value="1"/>
</dbReference>
<feature type="transmembrane region" description="Helical" evidence="1">
    <location>
        <begin position="206"/>
        <end position="233"/>
    </location>
</feature>
<sequence>MLAPSRPQWPYRDGSEDLRGEILSYDTTAGTGLISGDDGVRYSFVSSSLQSPAVPAAGVRVDFVPEGEEATQILILAGAPSTVGVAGGLSASTDTTLAGFDWQKLFLSFEGRVRRSHFWIGWLVLLGVNVVISWIPVINLLGFVLIWPNLAISVKRLHDMGKTGWLVAIPWVASTVFLIIGFFMVMGAAIAGGVGADYYENNPAALFAMMGPAVGAFVLAALVPLAFLLWIGLVEGDQGDNRFGPNPKSE</sequence>
<organism evidence="2 3">
    <name type="scientific">Brevundimonas mediterranea</name>
    <dbReference type="NCBI Taxonomy" id="74329"/>
    <lineage>
        <taxon>Bacteria</taxon>
        <taxon>Pseudomonadati</taxon>
        <taxon>Pseudomonadota</taxon>
        <taxon>Alphaproteobacteria</taxon>
        <taxon>Caulobacterales</taxon>
        <taxon>Caulobacteraceae</taxon>
        <taxon>Brevundimonas</taxon>
    </lineage>
</organism>
<evidence type="ECO:0000313" key="3">
    <source>
        <dbReference type="Proteomes" id="UP000501325"/>
    </source>
</evidence>
<dbReference type="GO" id="GO:0005886">
    <property type="term" value="C:plasma membrane"/>
    <property type="evidence" value="ECO:0007669"/>
    <property type="project" value="TreeGrafter"/>
</dbReference>
<feature type="transmembrane region" description="Helical" evidence="1">
    <location>
        <begin position="119"/>
        <end position="148"/>
    </location>
</feature>
<keyword evidence="1" id="KW-0472">Membrane</keyword>
<dbReference type="AlphaFoldDB" id="A0AB37E473"/>
<evidence type="ECO:0000256" key="1">
    <source>
        <dbReference type="SAM" id="Phobius"/>
    </source>
</evidence>
<dbReference type="KEGG" id="bmed:GYM46_04010"/>
<name>A0AB37E473_9CAUL</name>
<dbReference type="EMBL" id="CP048751">
    <property type="protein sequence ID" value="QIH72201.1"/>
    <property type="molecule type" value="Genomic_DNA"/>
</dbReference>